<evidence type="ECO:0000313" key="2">
    <source>
        <dbReference type="EMBL" id="OHA77255.1"/>
    </source>
</evidence>
<dbReference type="Proteomes" id="UP000178222">
    <property type="component" value="Unassembled WGS sequence"/>
</dbReference>
<gene>
    <name evidence="2" type="ORF">A3J30_04145</name>
</gene>
<accession>A0A1G2RWP6</accession>
<organism evidence="2 3">
    <name type="scientific">Candidatus Wildermuthbacteria bacterium RIFCSPLOWO2_02_FULL_47_9c</name>
    <dbReference type="NCBI Taxonomy" id="1802466"/>
    <lineage>
        <taxon>Bacteria</taxon>
        <taxon>Candidatus Wildermuthiibacteriota</taxon>
    </lineage>
</organism>
<evidence type="ECO:0000256" key="1">
    <source>
        <dbReference type="SAM" id="Phobius"/>
    </source>
</evidence>
<dbReference type="AlphaFoldDB" id="A0A1G2RWP6"/>
<reference evidence="2 3" key="1">
    <citation type="journal article" date="2016" name="Nat. Commun.">
        <title>Thousands of microbial genomes shed light on interconnected biogeochemical processes in an aquifer system.</title>
        <authorList>
            <person name="Anantharaman K."/>
            <person name="Brown C.T."/>
            <person name="Hug L.A."/>
            <person name="Sharon I."/>
            <person name="Castelle C.J."/>
            <person name="Probst A.J."/>
            <person name="Thomas B.C."/>
            <person name="Singh A."/>
            <person name="Wilkins M.J."/>
            <person name="Karaoz U."/>
            <person name="Brodie E.L."/>
            <person name="Williams K.H."/>
            <person name="Hubbard S.S."/>
            <person name="Banfield J.F."/>
        </authorList>
    </citation>
    <scope>NUCLEOTIDE SEQUENCE [LARGE SCALE GENOMIC DNA]</scope>
</reference>
<evidence type="ECO:0000313" key="3">
    <source>
        <dbReference type="Proteomes" id="UP000178222"/>
    </source>
</evidence>
<sequence>MFHDFKFEIKLFFIVALVAVILVAGVLLLKTMQPEPVAQTPPVALTPAPTSAVLPGQGIVEGNVTYKNDIATIPDFPQTQGALVTFPANRLASFLQEFELPTPEESVGYLQGGISEEVASQYIIASSSLNSSGRFSIISEEGEFMLCLTNATQQQAGEAPVRFFGCVPISIKEGEKLKVEINFVEGGIAIANQNTEKISIDTSTWQTYRNEEYGFEVRYPKDWKITRDYDFAFGKDTPVTEIATVDKSEYIPGIIGSIPGTSVGGIPPKGNAWVTFARASEPKSFEGKTTIQLANNINIVYTTKRFSYPTGGFVKVFGAYWENDPKAASFDQIFERIISSFQFIDKIGVCSPTDFFGYELAKNDWGGNEQAYNLEFEIDLNKDQTSEIVGIYREISSVGERSKPIMLKVFSGTEDCLQEEFGYTFAGRNEVDSARFVSDFWGDGRNAIAITGISYAMGSGYTEQLYLLVWQVDRFSIIEGPLMIASGCQGWPFKFAGENGSATRIITVDSRWSENPSDYCCGCARRLQFYLYDWNGEEYVKIPAGVTQNKYLSESIDEILQKEPGVLNVQ</sequence>
<keyword evidence="1" id="KW-1133">Transmembrane helix</keyword>
<dbReference type="EMBL" id="MHUL01000011">
    <property type="protein sequence ID" value="OHA77255.1"/>
    <property type="molecule type" value="Genomic_DNA"/>
</dbReference>
<protein>
    <submittedName>
        <fullName evidence="2">Uncharacterized protein</fullName>
    </submittedName>
</protein>
<comment type="caution">
    <text evidence="2">The sequence shown here is derived from an EMBL/GenBank/DDBJ whole genome shotgun (WGS) entry which is preliminary data.</text>
</comment>
<keyword evidence="1" id="KW-0812">Transmembrane</keyword>
<keyword evidence="1" id="KW-0472">Membrane</keyword>
<name>A0A1G2RWP6_9BACT</name>
<feature type="transmembrane region" description="Helical" evidence="1">
    <location>
        <begin position="12"/>
        <end position="29"/>
    </location>
</feature>
<proteinExistence type="predicted"/>